<proteinExistence type="predicted"/>
<dbReference type="AlphaFoldDB" id="A0AAV7PZI6"/>
<evidence type="ECO:0000313" key="1">
    <source>
        <dbReference type="EMBL" id="KAJ1133379.1"/>
    </source>
</evidence>
<name>A0AAV7PZI6_PLEWA</name>
<keyword evidence="2" id="KW-1185">Reference proteome</keyword>
<organism evidence="1 2">
    <name type="scientific">Pleurodeles waltl</name>
    <name type="common">Iberian ribbed newt</name>
    <dbReference type="NCBI Taxonomy" id="8319"/>
    <lineage>
        <taxon>Eukaryota</taxon>
        <taxon>Metazoa</taxon>
        <taxon>Chordata</taxon>
        <taxon>Craniata</taxon>
        <taxon>Vertebrata</taxon>
        <taxon>Euteleostomi</taxon>
        <taxon>Amphibia</taxon>
        <taxon>Batrachia</taxon>
        <taxon>Caudata</taxon>
        <taxon>Salamandroidea</taxon>
        <taxon>Salamandridae</taxon>
        <taxon>Pleurodelinae</taxon>
        <taxon>Pleurodeles</taxon>
    </lineage>
</organism>
<evidence type="ECO:0000313" key="2">
    <source>
        <dbReference type="Proteomes" id="UP001066276"/>
    </source>
</evidence>
<gene>
    <name evidence="1" type="ORF">NDU88_011674</name>
</gene>
<reference evidence="1" key="1">
    <citation type="journal article" date="2022" name="bioRxiv">
        <title>Sequencing and chromosome-scale assembly of the giantPleurodeles waltlgenome.</title>
        <authorList>
            <person name="Brown T."/>
            <person name="Elewa A."/>
            <person name="Iarovenko S."/>
            <person name="Subramanian E."/>
            <person name="Araus A.J."/>
            <person name="Petzold A."/>
            <person name="Susuki M."/>
            <person name="Suzuki K.-i.T."/>
            <person name="Hayashi T."/>
            <person name="Toyoda A."/>
            <person name="Oliveira C."/>
            <person name="Osipova E."/>
            <person name="Leigh N.D."/>
            <person name="Simon A."/>
            <person name="Yun M.H."/>
        </authorList>
    </citation>
    <scope>NUCLEOTIDE SEQUENCE</scope>
    <source>
        <strain evidence="1">20211129_DDA</strain>
        <tissue evidence="1">Liver</tissue>
    </source>
</reference>
<accession>A0AAV7PZI6</accession>
<protein>
    <submittedName>
        <fullName evidence="1">Uncharacterized protein</fullName>
    </submittedName>
</protein>
<sequence length="163" mass="18217">MLRSTSGCCTESRYRVESQVRGRGVKEKLREQMYPTHTEGGCGCDAQTAEVGSKCGGWQEEMELAKLIRKPPIRCASDWLDVCLVNIKQRQREGLQAAEWMHEWRACAKSGCTSGGRVPRVDAQVESACPEWMHEWRARAQGGCTSGERVPRVDARVESACPE</sequence>
<dbReference type="EMBL" id="JANPWB010000011">
    <property type="protein sequence ID" value="KAJ1133379.1"/>
    <property type="molecule type" value="Genomic_DNA"/>
</dbReference>
<dbReference type="Proteomes" id="UP001066276">
    <property type="component" value="Chromosome 7"/>
</dbReference>
<comment type="caution">
    <text evidence="1">The sequence shown here is derived from an EMBL/GenBank/DDBJ whole genome shotgun (WGS) entry which is preliminary data.</text>
</comment>